<keyword evidence="2" id="KW-1133">Transmembrane helix</keyword>
<accession>A0A1V6R1N7</accession>
<evidence type="ECO:0000256" key="1">
    <source>
        <dbReference type="SAM" id="MobiDB-lite"/>
    </source>
</evidence>
<comment type="caution">
    <text evidence="3">The sequence shown here is derived from an EMBL/GenBank/DDBJ whole genome shotgun (WGS) entry which is preliminary data.</text>
</comment>
<keyword evidence="2" id="KW-0472">Membrane</keyword>
<feature type="compositionally biased region" description="Polar residues" evidence="1">
    <location>
        <begin position="242"/>
        <end position="251"/>
    </location>
</feature>
<gene>
    <name evidence="3" type="ORF">PENVUL_c118G03766</name>
</gene>
<dbReference type="Proteomes" id="UP000191518">
    <property type="component" value="Unassembled WGS sequence"/>
</dbReference>
<reference evidence="4" key="1">
    <citation type="journal article" date="2017" name="Nat. Microbiol.">
        <title>Global analysis of biosynthetic gene clusters reveals vast potential of secondary metabolite production in Penicillium species.</title>
        <authorList>
            <person name="Nielsen J.C."/>
            <person name="Grijseels S."/>
            <person name="Prigent S."/>
            <person name="Ji B."/>
            <person name="Dainat J."/>
            <person name="Nielsen K.F."/>
            <person name="Frisvad J.C."/>
            <person name="Workman M."/>
            <person name="Nielsen J."/>
        </authorList>
    </citation>
    <scope>NUCLEOTIDE SEQUENCE [LARGE SCALE GENOMIC DNA]</scope>
    <source>
        <strain evidence="4">IBT 29486</strain>
    </source>
</reference>
<feature type="transmembrane region" description="Helical" evidence="2">
    <location>
        <begin position="306"/>
        <end position="327"/>
    </location>
</feature>
<proteinExistence type="predicted"/>
<organism evidence="3 4">
    <name type="scientific">Penicillium vulpinum</name>
    <dbReference type="NCBI Taxonomy" id="29845"/>
    <lineage>
        <taxon>Eukaryota</taxon>
        <taxon>Fungi</taxon>
        <taxon>Dikarya</taxon>
        <taxon>Ascomycota</taxon>
        <taxon>Pezizomycotina</taxon>
        <taxon>Eurotiomycetes</taxon>
        <taxon>Eurotiomycetidae</taxon>
        <taxon>Eurotiales</taxon>
        <taxon>Aspergillaceae</taxon>
        <taxon>Penicillium</taxon>
    </lineage>
</organism>
<name>A0A1V6R1N7_9EURO</name>
<dbReference type="EMBL" id="MDYP01000117">
    <property type="protein sequence ID" value="OQD95162.1"/>
    <property type="molecule type" value="Genomic_DNA"/>
</dbReference>
<feature type="compositionally biased region" description="Low complexity" evidence="1">
    <location>
        <begin position="182"/>
        <end position="193"/>
    </location>
</feature>
<evidence type="ECO:0000256" key="2">
    <source>
        <dbReference type="SAM" id="Phobius"/>
    </source>
</evidence>
<feature type="region of interest" description="Disordered" evidence="1">
    <location>
        <begin position="172"/>
        <end position="200"/>
    </location>
</feature>
<protein>
    <submittedName>
        <fullName evidence="3">Uncharacterized protein</fullName>
    </submittedName>
</protein>
<feature type="region of interest" description="Disordered" evidence="1">
    <location>
        <begin position="232"/>
        <end position="282"/>
    </location>
</feature>
<evidence type="ECO:0000313" key="4">
    <source>
        <dbReference type="Proteomes" id="UP000191518"/>
    </source>
</evidence>
<evidence type="ECO:0000313" key="3">
    <source>
        <dbReference type="EMBL" id="OQD95162.1"/>
    </source>
</evidence>
<sequence length="373" mass="40132">MPEVNVEFRTPEFNTKSVGQSSQSLRISSNTVTTSDINAPRAKSFLQLTTLHLSSPTAQSWISPLRLIPPETDIDTPTVTWSSTNSTTSKNNDGITGYLKVDDELGSSGLIVQEQQSSRTLPFSLAEADIVETAKNGPNLSQDAVSSVDSDHDFTGSSEFVIYVPSGQATLHQPPEVTSMKSSSSLEDFQSLSGQTSMGSFDKATFPGTLRAVSRSKPMEINSYVTGNLETSSHLTEHSRHYQPTQTTRNALKSDDSDLSTPNPITESQLMDSTTTVPATTTATKNPVEELTMDGSRASRALSSHGVGLIVGSISGASLLFAISFYLHRFCFRRIGRSSRGTGSVTQPKADNPAATCPDMPEILEISRFSAYS</sequence>
<dbReference type="AlphaFoldDB" id="A0A1V6R1N7"/>
<keyword evidence="2" id="KW-0812">Transmembrane</keyword>
<keyword evidence="4" id="KW-1185">Reference proteome</keyword>
<feature type="compositionally biased region" description="Polar residues" evidence="1">
    <location>
        <begin position="259"/>
        <end position="273"/>
    </location>
</feature>